<dbReference type="GO" id="GO:0005524">
    <property type="term" value="F:ATP binding"/>
    <property type="evidence" value="ECO:0007669"/>
    <property type="project" value="UniProtKB-KW"/>
</dbReference>
<evidence type="ECO:0000259" key="10">
    <source>
        <dbReference type="PROSITE" id="PS50089"/>
    </source>
</evidence>
<dbReference type="PROSITE" id="PS00518">
    <property type="entry name" value="ZF_RING_1"/>
    <property type="match status" value="1"/>
</dbReference>
<keyword evidence="5" id="KW-0378">Hydrolase</keyword>
<dbReference type="InterPro" id="IPR038718">
    <property type="entry name" value="SNF2-like_sf"/>
</dbReference>
<dbReference type="SUPFAM" id="SSF57850">
    <property type="entry name" value="RING/U-box"/>
    <property type="match status" value="1"/>
</dbReference>
<reference evidence="13 14" key="1">
    <citation type="journal article" date="2016" name="Nat. Commun.">
        <title>Ectomycorrhizal ecology is imprinted in the genome of the dominant symbiotic fungus Cenococcum geophilum.</title>
        <authorList>
            <consortium name="DOE Joint Genome Institute"/>
            <person name="Peter M."/>
            <person name="Kohler A."/>
            <person name="Ohm R.A."/>
            <person name="Kuo A."/>
            <person name="Krutzmann J."/>
            <person name="Morin E."/>
            <person name="Arend M."/>
            <person name="Barry K.W."/>
            <person name="Binder M."/>
            <person name="Choi C."/>
            <person name="Clum A."/>
            <person name="Copeland A."/>
            <person name="Grisel N."/>
            <person name="Haridas S."/>
            <person name="Kipfer T."/>
            <person name="LaButti K."/>
            <person name="Lindquist E."/>
            <person name="Lipzen A."/>
            <person name="Maire R."/>
            <person name="Meier B."/>
            <person name="Mihaltcheva S."/>
            <person name="Molinier V."/>
            <person name="Murat C."/>
            <person name="Poggeler S."/>
            <person name="Quandt C.A."/>
            <person name="Sperisen C."/>
            <person name="Tritt A."/>
            <person name="Tisserant E."/>
            <person name="Crous P.W."/>
            <person name="Henrissat B."/>
            <person name="Nehls U."/>
            <person name="Egli S."/>
            <person name="Spatafora J.W."/>
            <person name="Grigoriev I.V."/>
            <person name="Martin F.M."/>
        </authorList>
    </citation>
    <scope>NUCLEOTIDE SEQUENCE [LARGE SCALE GENOMIC DNA]</scope>
    <source>
        <strain evidence="13 14">CBS 207.34</strain>
    </source>
</reference>
<dbReference type="PANTHER" id="PTHR45626">
    <property type="entry name" value="TRANSCRIPTION TERMINATION FACTOR 2-RELATED"/>
    <property type="match status" value="1"/>
</dbReference>
<feature type="domain" description="Helicase ATP-binding" evidence="11">
    <location>
        <begin position="2"/>
        <end position="174"/>
    </location>
</feature>
<feature type="domain" description="RING-type" evidence="10">
    <location>
        <begin position="312"/>
        <end position="368"/>
    </location>
</feature>
<gene>
    <name evidence="13" type="ORF">AOQ84DRAFT_369386</name>
</gene>
<evidence type="ECO:0000313" key="13">
    <source>
        <dbReference type="EMBL" id="OCL02283.1"/>
    </source>
</evidence>
<dbReference type="PANTHER" id="PTHR45626:SF52">
    <property type="entry name" value="SINGLE-STRANDED DNA-DEPENDENT ATPASE (EUROFUNG)"/>
    <property type="match status" value="1"/>
</dbReference>
<dbReference type="Gene3D" id="3.40.50.10810">
    <property type="entry name" value="Tandem AAA-ATPase domain"/>
    <property type="match status" value="1"/>
</dbReference>
<evidence type="ECO:0000259" key="12">
    <source>
        <dbReference type="PROSITE" id="PS51194"/>
    </source>
</evidence>
<comment type="similarity">
    <text evidence="1">Belongs to the SNF2/RAD54 helicase family.</text>
</comment>
<name>A0A8E2JM77_9PEZI</name>
<dbReference type="GO" id="GO:0008270">
    <property type="term" value="F:zinc ion binding"/>
    <property type="evidence" value="ECO:0007669"/>
    <property type="project" value="UniProtKB-KW"/>
</dbReference>
<dbReference type="OrthoDB" id="448448at2759"/>
<evidence type="ECO:0000256" key="5">
    <source>
        <dbReference type="ARBA" id="ARBA00022801"/>
    </source>
</evidence>
<dbReference type="PROSITE" id="PS51194">
    <property type="entry name" value="HELICASE_CTER"/>
    <property type="match status" value="1"/>
</dbReference>
<dbReference type="PROSITE" id="PS51192">
    <property type="entry name" value="HELICASE_ATP_BIND_1"/>
    <property type="match status" value="1"/>
</dbReference>
<dbReference type="InterPro" id="IPR001841">
    <property type="entry name" value="Znf_RING"/>
</dbReference>
<dbReference type="CDD" id="cd18008">
    <property type="entry name" value="DEXDc_SHPRH-like"/>
    <property type="match status" value="1"/>
</dbReference>
<organism evidence="13 14">
    <name type="scientific">Glonium stellatum</name>
    <dbReference type="NCBI Taxonomy" id="574774"/>
    <lineage>
        <taxon>Eukaryota</taxon>
        <taxon>Fungi</taxon>
        <taxon>Dikarya</taxon>
        <taxon>Ascomycota</taxon>
        <taxon>Pezizomycotina</taxon>
        <taxon>Dothideomycetes</taxon>
        <taxon>Pleosporomycetidae</taxon>
        <taxon>Gloniales</taxon>
        <taxon>Gloniaceae</taxon>
        <taxon>Glonium</taxon>
    </lineage>
</organism>
<evidence type="ECO:0000256" key="7">
    <source>
        <dbReference type="ARBA" id="ARBA00022833"/>
    </source>
</evidence>
<evidence type="ECO:0000256" key="4">
    <source>
        <dbReference type="ARBA" id="ARBA00022771"/>
    </source>
</evidence>
<accession>A0A8E2JM77</accession>
<dbReference type="InterPro" id="IPR049730">
    <property type="entry name" value="SNF2/RAD54-like_C"/>
</dbReference>
<dbReference type="InterPro" id="IPR014001">
    <property type="entry name" value="Helicase_ATP-bd"/>
</dbReference>
<dbReference type="Pfam" id="PF00176">
    <property type="entry name" value="SNF2-rel_dom"/>
    <property type="match status" value="1"/>
</dbReference>
<dbReference type="SMART" id="SM00487">
    <property type="entry name" value="DEXDc"/>
    <property type="match status" value="1"/>
</dbReference>
<proteinExistence type="inferred from homology"/>
<dbReference type="CDD" id="cd18793">
    <property type="entry name" value="SF2_C_SNF"/>
    <property type="match status" value="1"/>
</dbReference>
<evidence type="ECO:0000259" key="11">
    <source>
        <dbReference type="PROSITE" id="PS51192"/>
    </source>
</evidence>
<dbReference type="InterPro" id="IPR050628">
    <property type="entry name" value="SNF2_RAD54_helicase_TF"/>
</dbReference>
<keyword evidence="14" id="KW-1185">Reference proteome</keyword>
<dbReference type="Proteomes" id="UP000250140">
    <property type="component" value="Unassembled WGS sequence"/>
</dbReference>
<evidence type="ECO:0000313" key="14">
    <source>
        <dbReference type="Proteomes" id="UP000250140"/>
    </source>
</evidence>
<evidence type="ECO:0000256" key="2">
    <source>
        <dbReference type="ARBA" id="ARBA00022723"/>
    </source>
</evidence>
<evidence type="ECO:0000256" key="3">
    <source>
        <dbReference type="ARBA" id="ARBA00022741"/>
    </source>
</evidence>
<feature type="domain" description="Helicase C-terminal" evidence="12">
    <location>
        <begin position="400"/>
        <end position="562"/>
    </location>
</feature>
<dbReference type="Gene3D" id="3.40.50.300">
    <property type="entry name" value="P-loop containing nucleotide triphosphate hydrolases"/>
    <property type="match status" value="1"/>
</dbReference>
<evidence type="ECO:0000256" key="6">
    <source>
        <dbReference type="ARBA" id="ARBA00022806"/>
    </source>
</evidence>
<keyword evidence="3" id="KW-0547">Nucleotide-binding</keyword>
<dbReference type="InterPro" id="IPR017907">
    <property type="entry name" value="Znf_RING_CS"/>
</dbReference>
<dbReference type="PROSITE" id="PS50089">
    <property type="entry name" value="ZF_RING_2"/>
    <property type="match status" value="1"/>
</dbReference>
<protein>
    <submittedName>
        <fullName evidence="13">Uncharacterized protein</fullName>
    </submittedName>
</protein>
<dbReference type="GO" id="GO:0005634">
    <property type="term" value="C:nucleus"/>
    <property type="evidence" value="ECO:0007669"/>
    <property type="project" value="TreeGrafter"/>
</dbReference>
<dbReference type="InterPro" id="IPR013083">
    <property type="entry name" value="Znf_RING/FYVE/PHD"/>
</dbReference>
<dbReference type="EMBL" id="KV750978">
    <property type="protein sequence ID" value="OCL02283.1"/>
    <property type="molecule type" value="Genomic_DNA"/>
</dbReference>
<dbReference type="InterPro" id="IPR001650">
    <property type="entry name" value="Helicase_C-like"/>
</dbReference>
<evidence type="ECO:0000256" key="1">
    <source>
        <dbReference type="ARBA" id="ARBA00007025"/>
    </source>
</evidence>
<sequence length="588" mass="65641">MSVSPEDSFGGILADDMGLGKSLSMISAIVTSKNRALKFACFHELGTQPVVKQFIASKTTLIIVPSALLIDGWIDEIRKHTALGTLYFHKYHGQDKLVDISTLLENDIVITTYATLAMEHTNGHNEAHVIRNPSTKQFQAAHTVPAYIRWCLTGTPIQNTLEDLGALVKFLRVPVLGDAPMFRKHILASTSSKSANRLANLRHLLAAVCLRRTRTVLPLLEPAENIVPLDFSSAETERYKDFETICRRAIDKAISGHNVKKAHQCVLEAILRLRLFCNHGLTEAMGSEFPQGFPSDLENAYSILQTQNVTTCAYCSNDVSFISNGHDLTPPALTGCHHLLCENCVPKYRKAPEAIQNKSSIKECPVCHFRYQNEVFIPLGSSPRTVAVEGRPHPTKLLAIVDNIIQHIQQDKSIIFSFWRKTLDRLAHILQMRGISFLRVDGSVPLSKRGHILSEFHRNPEMKVLLITFGTGAVGLNNLSVANRVHIVEPQWNPAVESQAIARILRLGQSRAVTVLRYIMNKSVEQSVQSRQLRKLQLAHGGFRYDNSEEANQKVRQVMDLLFPTQNTCDAKAVLDFHETGQSPMDLD</sequence>
<dbReference type="GO" id="GO:0004386">
    <property type="term" value="F:helicase activity"/>
    <property type="evidence" value="ECO:0007669"/>
    <property type="project" value="UniProtKB-KW"/>
</dbReference>
<dbReference type="SUPFAM" id="SSF52540">
    <property type="entry name" value="P-loop containing nucleoside triphosphate hydrolases"/>
    <property type="match status" value="2"/>
</dbReference>
<dbReference type="InterPro" id="IPR000330">
    <property type="entry name" value="SNF2_N"/>
</dbReference>
<evidence type="ECO:0000256" key="9">
    <source>
        <dbReference type="PROSITE-ProRule" id="PRU00175"/>
    </source>
</evidence>
<dbReference type="SMART" id="SM00490">
    <property type="entry name" value="HELICc"/>
    <property type="match status" value="1"/>
</dbReference>
<dbReference type="GO" id="GO:0016787">
    <property type="term" value="F:hydrolase activity"/>
    <property type="evidence" value="ECO:0007669"/>
    <property type="project" value="UniProtKB-KW"/>
</dbReference>
<keyword evidence="4 9" id="KW-0863">Zinc-finger</keyword>
<evidence type="ECO:0000256" key="8">
    <source>
        <dbReference type="ARBA" id="ARBA00022840"/>
    </source>
</evidence>
<keyword evidence="7" id="KW-0862">Zinc</keyword>
<dbReference type="GO" id="GO:0006281">
    <property type="term" value="P:DNA repair"/>
    <property type="evidence" value="ECO:0007669"/>
    <property type="project" value="TreeGrafter"/>
</dbReference>
<keyword evidence="6" id="KW-0347">Helicase</keyword>
<dbReference type="AlphaFoldDB" id="A0A8E2JM77"/>
<dbReference type="SMART" id="SM00184">
    <property type="entry name" value="RING"/>
    <property type="match status" value="1"/>
</dbReference>
<keyword evidence="8" id="KW-0067">ATP-binding</keyword>
<keyword evidence="2" id="KW-0479">Metal-binding</keyword>
<dbReference type="InterPro" id="IPR027417">
    <property type="entry name" value="P-loop_NTPase"/>
</dbReference>
<dbReference type="Gene3D" id="3.30.40.10">
    <property type="entry name" value="Zinc/RING finger domain, C3HC4 (zinc finger)"/>
    <property type="match status" value="1"/>
</dbReference>
<dbReference type="Pfam" id="PF00271">
    <property type="entry name" value="Helicase_C"/>
    <property type="match status" value="1"/>
</dbReference>
<dbReference type="GO" id="GO:0008094">
    <property type="term" value="F:ATP-dependent activity, acting on DNA"/>
    <property type="evidence" value="ECO:0007669"/>
    <property type="project" value="TreeGrafter"/>
</dbReference>